<organism evidence="1 2">
    <name type="scientific">Penicillium brevicompactum</name>
    <dbReference type="NCBI Taxonomy" id="5074"/>
    <lineage>
        <taxon>Eukaryota</taxon>
        <taxon>Fungi</taxon>
        <taxon>Dikarya</taxon>
        <taxon>Ascomycota</taxon>
        <taxon>Pezizomycotina</taxon>
        <taxon>Eurotiomycetes</taxon>
        <taxon>Eurotiomycetidae</taxon>
        <taxon>Eurotiales</taxon>
        <taxon>Aspergillaceae</taxon>
        <taxon>Penicillium</taxon>
    </lineage>
</organism>
<gene>
    <name evidence="1" type="ORF">N7452_001467</name>
</gene>
<evidence type="ECO:0000313" key="2">
    <source>
        <dbReference type="Proteomes" id="UP001147695"/>
    </source>
</evidence>
<accession>A0A9W9UP90</accession>
<reference evidence="1" key="2">
    <citation type="journal article" date="2023" name="IMA Fungus">
        <title>Comparative genomic study of the Penicillium genus elucidates a diverse pangenome and 15 lateral gene transfer events.</title>
        <authorList>
            <person name="Petersen C."/>
            <person name="Sorensen T."/>
            <person name="Nielsen M.R."/>
            <person name="Sondergaard T.E."/>
            <person name="Sorensen J.L."/>
            <person name="Fitzpatrick D.A."/>
            <person name="Frisvad J.C."/>
            <person name="Nielsen K.L."/>
        </authorList>
    </citation>
    <scope>NUCLEOTIDE SEQUENCE</scope>
    <source>
        <strain evidence="1">IBT 35673</strain>
    </source>
</reference>
<comment type="caution">
    <text evidence="1">The sequence shown here is derived from an EMBL/GenBank/DDBJ whole genome shotgun (WGS) entry which is preliminary data.</text>
</comment>
<proteinExistence type="predicted"/>
<evidence type="ECO:0000313" key="1">
    <source>
        <dbReference type="EMBL" id="KAJ5352493.1"/>
    </source>
</evidence>
<dbReference type="EMBL" id="JAPZBQ010000001">
    <property type="protein sequence ID" value="KAJ5352493.1"/>
    <property type="molecule type" value="Genomic_DNA"/>
</dbReference>
<dbReference type="AlphaFoldDB" id="A0A9W9UP90"/>
<sequence length="159" mass="18081">MAPFRSGQPGFFYINRYQPIYKVGKFDPVKNASVNDPASYIVQQRRELVKRWAEADQSFHDSYHTRALLKSPLEGNPYPVEATTDSSTIPNYAIAVLPPVDSSHPIYHNHWIEYLLLFNRFDGAREKWMAEDDSHALIFAGESSAPPMDKHSVSYGSFG</sequence>
<dbReference type="Proteomes" id="UP001147695">
    <property type="component" value="Unassembled WGS sequence"/>
</dbReference>
<name>A0A9W9UP90_PENBR</name>
<protein>
    <submittedName>
        <fullName evidence="1">Uncharacterized protein</fullName>
    </submittedName>
</protein>
<reference evidence="1" key="1">
    <citation type="submission" date="2022-12" db="EMBL/GenBank/DDBJ databases">
        <authorList>
            <person name="Petersen C."/>
        </authorList>
    </citation>
    <scope>NUCLEOTIDE SEQUENCE</scope>
    <source>
        <strain evidence="1">IBT 35673</strain>
    </source>
</reference>